<dbReference type="InterPro" id="IPR001995">
    <property type="entry name" value="Peptidase_A2_cat"/>
</dbReference>
<organism evidence="3 4">
    <name type="scientific">Brachionus calyciflorus</name>
    <dbReference type="NCBI Taxonomy" id="104777"/>
    <lineage>
        <taxon>Eukaryota</taxon>
        <taxon>Metazoa</taxon>
        <taxon>Spiralia</taxon>
        <taxon>Gnathifera</taxon>
        <taxon>Rotifera</taxon>
        <taxon>Eurotatoria</taxon>
        <taxon>Monogononta</taxon>
        <taxon>Pseudotrocha</taxon>
        <taxon>Ploima</taxon>
        <taxon>Brachionidae</taxon>
        <taxon>Brachionus</taxon>
    </lineage>
</organism>
<dbReference type="Proteomes" id="UP000663879">
    <property type="component" value="Unassembled WGS sequence"/>
</dbReference>
<feature type="domain" description="Peptidase A2" evidence="2">
    <location>
        <begin position="331"/>
        <end position="346"/>
    </location>
</feature>
<dbReference type="PROSITE" id="PS50175">
    <property type="entry name" value="ASP_PROT_RETROV"/>
    <property type="match status" value="1"/>
</dbReference>
<feature type="compositionally biased region" description="Polar residues" evidence="1">
    <location>
        <begin position="258"/>
        <end position="280"/>
    </location>
</feature>
<protein>
    <recommendedName>
        <fullName evidence="2">Peptidase A2 domain-containing protein</fullName>
    </recommendedName>
</protein>
<dbReference type="AlphaFoldDB" id="A0A814LCS9"/>
<feature type="compositionally biased region" description="Basic and acidic residues" evidence="1">
    <location>
        <begin position="281"/>
        <end position="299"/>
    </location>
</feature>
<comment type="caution">
    <text evidence="3">The sequence shown here is derived from an EMBL/GenBank/DDBJ whole genome shotgun (WGS) entry which is preliminary data.</text>
</comment>
<dbReference type="GO" id="GO:0006508">
    <property type="term" value="P:proteolysis"/>
    <property type="evidence" value="ECO:0007669"/>
    <property type="project" value="InterPro"/>
</dbReference>
<evidence type="ECO:0000259" key="2">
    <source>
        <dbReference type="PROSITE" id="PS50175"/>
    </source>
</evidence>
<gene>
    <name evidence="3" type="ORF">OXX778_LOCUS19310</name>
</gene>
<reference evidence="3" key="1">
    <citation type="submission" date="2021-02" db="EMBL/GenBank/DDBJ databases">
        <authorList>
            <person name="Nowell W R."/>
        </authorList>
    </citation>
    <scope>NUCLEOTIDE SEQUENCE</scope>
    <source>
        <strain evidence="3">Ploen Becks lab</strain>
    </source>
</reference>
<keyword evidence="4" id="KW-1185">Reference proteome</keyword>
<evidence type="ECO:0000313" key="4">
    <source>
        <dbReference type="Proteomes" id="UP000663879"/>
    </source>
</evidence>
<sequence length="375" mass="43368">MNYYPHVVAVIAITLLIYVVRKKGRPAYNPIRLFTVWFESKKCNRAEVKRVISAPNIFKRDGISFDIWIQLFETYACQYNKNDWKSLLLMLIDQQLLNEIQFEQSMTYDELKMVLGVQLRNRQHGRKEPNIVAAMENFTKCFKGREESIEDFLSRFLSFADKAEINKESTLVSYFINNLQNQQMEQFIRQSVSLYQSIANSDEDIPLSLATIVKYAKAYEYASPTDLMEESSTYFESEAAINSVTKTPTDYRQESNYKSKKPFQTQNVKSNRYNNNYQNESFRKNEAATTNKKQEDSKDNVHNKSLVCTISNSDFTSSRIEGIALMDGVKISFLCDSGADETILSESGYKKINEKRKSVELKKYIGPNLNSALIK</sequence>
<accession>A0A814LCS9</accession>
<evidence type="ECO:0000313" key="3">
    <source>
        <dbReference type="EMBL" id="CAF1061631.1"/>
    </source>
</evidence>
<feature type="region of interest" description="Disordered" evidence="1">
    <location>
        <begin position="246"/>
        <end position="299"/>
    </location>
</feature>
<evidence type="ECO:0000256" key="1">
    <source>
        <dbReference type="SAM" id="MobiDB-lite"/>
    </source>
</evidence>
<dbReference type="EMBL" id="CAJNOC010005774">
    <property type="protein sequence ID" value="CAF1061631.1"/>
    <property type="molecule type" value="Genomic_DNA"/>
</dbReference>
<proteinExistence type="predicted"/>
<dbReference type="GO" id="GO:0004190">
    <property type="term" value="F:aspartic-type endopeptidase activity"/>
    <property type="evidence" value="ECO:0007669"/>
    <property type="project" value="InterPro"/>
</dbReference>
<dbReference type="OrthoDB" id="10501482at2759"/>
<name>A0A814LCS9_9BILA</name>